<reference evidence="1 2" key="1">
    <citation type="journal article" date="2016" name="Nat. Commun.">
        <title>Extremotolerant tardigrade genome and improved radiotolerance of human cultured cells by tardigrade-unique protein.</title>
        <authorList>
            <person name="Hashimoto T."/>
            <person name="Horikawa D.D."/>
            <person name="Saito Y."/>
            <person name="Kuwahara H."/>
            <person name="Kozuka-Hata H."/>
            <person name="Shin-I T."/>
            <person name="Minakuchi Y."/>
            <person name="Ohishi K."/>
            <person name="Motoyama A."/>
            <person name="Aizu T."/>
            <person name="Enomoto A."/>
            <person name="Kondo K."/>
            <person name="Tanaka S."/>
            <person name="Hara Y."/>
            <person name="Koshikawa S."/>
            <person name="Sagara H."/>
            <person name="Miura T."/>
            <person name="Yokobori S."/>
            <person name="Miyagawa K."/>
            <person name="Suzuki Y."/>
            <person name="Kubo T."/>
            <person name="Oyama M."/>
            <person name="Kohara Y."/>
            <person name="Fujiyama A."/>
            <person name="Arakawa K."/>
            <person name="Katayama T."/>
            <person name="Toyoda A."/>
            <person name="Kunieda T."/>
        </authorList>
    </citation>
    <scope>NUCLEOTIDE SEQUENCE [LARGE SCALE GENOMIC DNA]</scope>
    <source>
        <strain evidence="1 2">YOKOZUNA-1</strain>
    </source>
</reference>
<proteinExistence type="predicted"/>
<organism evidence="1 2">
    <name type="scientific">Ramazzottius varieornatus</name>
    <name type="common">Water bear</name>
    <name type="synonym">Tardigrade</name>
    <dbReference type="NCBI Taxonomy" id="947166"/>
    <lineage>
        <taxon>Eukaryota</taxon>
        <taxon>Metazoa</taxon>
        <taxon>Ecdysozoa</taxon>
        <taxon>Tardigrada</taxon>
        <taxon>Eutardigrada</taxon>
        <taxon>Parachela</taxon>
        <taxon>Hypsibioidea</taxon>
        <taxon>Ramazzottiidae</taxon>
        <taxon>Ramazzottius</taxon>
    </lineage>
</organism>
<dbReference type="Proteomes" id="UP000186922">
    <property type="component" value="Unassembled WGS sequence"/>
</dbReference>
<name>A0A1D1VZB3_RAMVA</name>
<sequence length="120" mass="12945">MSEPPSKKLAISSAQSMACVEPVFMVIDEGATSPAPQLLRSLRTRALVFGETTAISTTYSEIMREYNNGALQVQRLMLIIGASFTVDTRFGSFTTVLPIETTNALIKSLQSSGDVLTARV</sequence>
<accession>A0A1D1VZB3</accession>
<dbReference type="AlphaFoldDB" id="A0A1D1VZB3"/>
<protein>
    <submittedName>
        <fullName evidence="1">Uncharacterized protein</fullName>
    </submittedName>
</protein>
<evidence type="ECO:0000313" key="1">
    <source>
        <dbReference type="EMBL" id="GAV06725.1"/>
    </source>
</evidence>
<dbReference type="EMBL" id="BDGG01000014">
    <property type="protein sequence ID" value="GAV06725.1"/>
    <property type="molecule type" value="Genomic_DNA"/>
</dbReference>
<evidence type="ECO:0000313" key="2">
    <source>
        <dbReference type="Proteomes" id="UP000186922"/>
    </source>
</evidence>
<gene>
    <name evidence="1" type="primary">RvY_16666-1</name>
    <name evidence="1" type="synonym">RvY_16666.1</name>
    <name evidence="1" type="ORF">RvY_16666</name>
</gene>
<comment type="caution">
    <text evidence="1">The sequence shown here is derived from an EMBL/GenBank/DDBJ whole genome shotgun (WGS) entry which is preliminary data.</text>
</comment>
<keyword evidence="2" id="KW-1185">Reference proteome</keyword>